<name>A0A1M4SRB9_9RHOB</name>
<protein>
    <recommendedName>
        <fullName evidence="4">Tetratricopeptide repeat-containing protein</fullName>
    </recommendedName>
</protein>
<accession>A0A1M4SRB9</accession>
<dbReference type="RefSeq" id="WP_149774239.1">
    <property type="nucleotide sequence ID" value="NZ_FQVK01000001.1"/>
</dbReference>
<evidence type="ECO:0000313" key="2">
    <source>
        <dbReference type="EMBL" id="SHE34794.1"/>
    </source>
</evidence>
<feature type="chain" id="PRO_5013132750" description="Tetratricopeptide repeat-containing protein" evidence="1">
    <location>
        <begin position="22"/>
        <end position="716"/>
    </location>
</feature>
<keyword evidence="3" id="KW-1185">Reference proteome</keyword>
<keyword evidence="1" id="KW-0732">Signal</keyword>
<sequence length="716" mass="77836">MMRRLALVVAFLGVATGGAVAQTTVPVRSGEHDGYTRLVVQVPSGTSWRLTHRKKGATLSLGLTDVVFDMKSVFTRLSSNRLSGLTQAQPGAPLELEFGCDCAASAFLFKNTMIVVDIAPGRALPVPDLDIPPPVLPRAEVAAPPEDLPLTHLAEPLLRLSRQDIEDRLATRFLQSADREIVDLDLAGVGPRASTPPPPTLLAPDLSPNLAITSVLDDLGSMASLPLPILEPGPACVSDAALDFESWTDGRPFHQQVADLRRALFQEFDRIDPDAAIRLAEVLTYFGFGAEAVQTLGLLSQVPEEAEWVAGIATVIDALPSDGPPPFEGLQRCDGAIALWAALAQEELQPEARPEIIEQSFQRLPEHLRRHLGPKLAQVFTKAEELEAARRILRSVERIEPEVSAETNLAKAQVASAAEDAQSSTTLLNKVIEDPKAQVEAPLALARLIEQQWADRGAITQSQLDLAGAYAVELKNSELGPVMARSHAVALSLFNEFEPAFRLSSAHVGDADWDGTHNRILQLMAERADDGTFVRMTFAMDPALVQRLSTDTALALAERYADLGFASQVRRLVDKGQDRTRQRDRAWLRARVAMMEGRPRQALEELADDRSERARRLRAAALTELGEFEEAAQILAELGEEAEAARLSWLAGSPEAQIDLPDGRVGRLMALSAALDDTAERSPESPLKDARTLLETSTGTRDQIRDLLALVETDAE</sequence>
<dbReference type="OrthoDB" id="7847197at2"/>
<organism evidence="2 3">
    <name type="scientific">Ruegeria intermedia</name>
    <dbReference type="NCBI Taxonomy" id="996115"/>
    <lineage>
        <taxon>Bacteria</taxon>
        <taxon>Pseudomonadati</taxon>
        <taxon>Pseudomonadota</taxon>
        <taxon>Alphaproteobacteria</taxon>
        <taxon>Rhodobacterales</taxon>
        <taxon>Roseobacteraceae</taxon>
        <taxon>Ruegeria</taxon>
    </lineage>
</organism>
<dbReference type="EMBL" id="FQVK01000001">
    <property type="protein sequence ID" value="SHE34794.1"/>
    <property type="molecule type" value="Genomic_DNA"/>
</dbReference>
<reference evidence="2 3" key="1">
    <citation type="submission" date="2016-11" db="EMBL/GenBank/DDBJ databases">
        <authorList>
            <person name="Varghese N."/>
            <person name="Submissions S."/>
        </authorList>
    </citation>
    <scope>NUCLEOTIDE SEQUENCE [LARGE SCALE GENOMIC DNA]</scope>
    <source>
        <strain evidence="2 3">DSM 29341</strain>
    </source>
</reference>
<gene>
    <name evidence="2" type="ORF">SAMN05444279_101241</name>
</gene>
<evidence type="ECO:0000256" key="1">
    <source>
        <dbReference type="SAM" id="SignalP"/>
    </source>
</evidence>
<dbReference type="Proteomes" id="UP000325134">
    <property type="component" value="Unassembled WGS sequence"/>
</dbReference>
<evidence type="ECO:0008006" key="4">
    <source>
        <dbReference type="Google" id="ProtNLM"/>
    </source>
</evidence>
<feature type="signal peptide" evidence="1">
    <location>
        <begin position="1"/>
        <end position="21"/>
    </location>
</feature>
<dbReference type="AlphaFoldDB" id="A0A1M4SRB9"/>
<evidence type="ECO:0000313" key="3">
    <source>
        <dbReference type="Proteomes" id="UP000325134"/>
    </source>
</evidence>
<proteinExistence type="predicted"/>